<dbReference type="InterPro" id="IPR051819">
    <property type="entry name" value="PTS_sugar-specific_EIIB"/>
</dbReference>
<dbReference type="PANTHER" id="PTHR34581:SF2">
    <property type="entry name" value="PTS SYSTEM N,N'-DIACETYLCHITOBIOSE-SPECIFIC EIIB COMPONENT"/>
    <property type="match status" value="1"/>
</dbReference>
<protein>
    <submittedName>
        <fullName evidence="9">Cellobiose-specific phosphotransferase enzyme IIB component</fullName>
        <ecNumber evidence="9">2.7.1.-</ecNumber>
    </submittedName>
</protein>
<sequence length="118" mass="12948">MIFKQCNLLYTSKGKYEKNIVSCAAGMSTSMLVKRMIDHANAISLEVNISALAIAEAKGKIKNNEVDVVLLGPQVRFQKPEIEAVAQGKMPVAVIEMKDYGTMNGQAVLEFAMKLLQE</sequence>
<dbReference type="EMBL" id="UGCO01000001">
    <property type="protein sequence ID" value="STI75931.1"/>
    <property type="molecule type" value="Genomic_DNA"/>
</dbReference>
<dbReference type="InterPro" id="IPR013012">
    <property type="entry name" value="PTS_EIIB_3"/>
</dbReference>
<dbReference type="InterPro" id="IPR003501">
    <property type="entry name" value="PTS_EIIB_2/3"/>
</dbReference>
<gene>
    <name evidence="9" type="primary">licB</name>
    <name evidence="9" type="ORF">NCTC8985_01175</name>
</gene>
<evidence type="ECO:0000259" key="8">
    <source>
        <dbReference type="PROSITE" id="PS51100"/>
    </source>
</evidence>
<dbReference type="InterPro" id="IPR036095">
    <property type="entry name" value="PTS_EIIB-like_sf"/>
</dbReference>
<dbReference type="Pfam" id="PF02302">
    <property type="entry name" value="PTS_IIB"/>
    <property type="match status" value="1"/>
</dbReference>
<evidence type="ECO:0000313" key="10">
    <source>
        <dbReference type="Proteomes" id="UP000254405"/>
    </source>
</evidence>
<accession>A0A376TGS8</accession>
<dbReference type="PROSITE" id="PS51100">
    <property type="entry name" value="PTS_EIIB_TYPE_3"/>
    <property type="match status" value="1"/>
</dbReference>
<evidence type="ECO:0000256" key="4">
    <source>
        <dbReference type="ARBA" id="ARBA00022679"/>
    </source>
</evidence>
<dbReference type="GO" id="GO:0016301">
    <property type="term" value="F:kinase activity"/>
    <property type="evidence" value="ECO:0007669"/>
    <property type="project" value="UniProtKB-KW"/>
</dbReference>
<dbReference type="SUPFAM" id="SSF52794">
    <property type="entry name" value="PTS system IIB component-like"/>
    <property type="match status" value="1"/>
</dbReference>
<proteinExistence type="predicted"/>
<keyword evidence="4 9" id="KW-0808">Transferase</keyword>
<feature type="modified residue" description="Phosphocysteine; by EIIA" evidence="7">
    <location>
        <position position="23"/>
    </location>
</feature>
<evidence type="ECO:0000256" key="6">
    <source>
        <dbReference type="ARBA" id="ARBA00022777"/>
    </source>
</evidence>
<dbReference type="Gene3D" id="3.40.50.2300">
    <property type="match status" value="1"/>
</dbReference>
<dbReference type="GO" id="GO:0009401">
    <property type="term" value="P:phosphoenolpyruvate-dependent sugar phosphotransferase system"/>
    <property type="evidence" value="ECO:0007669"/>
    <property type="project" value="UniProtKB-KW"/>
</dbReference>
<reference evidence="9 10" key="1">
    <citation type="submission" date="2018-06" db="EMBL/GenBank/DDBJ databases">
        <authorList>
            <consortium name="Pathogen Informatics"/>
            <person name="Doyle S."/>
        </authorList>
    </citation>
    <scope>NUCLEOTIDE SEQUENCE [LARGE SCALE GENOMIC DNA]</scope>
    <source>
        <strain evidence="9 10">NCTC8985</strain>
    </source>
</reference>
<evidence type="ECO:0000313" key="9">
    <source>
        <dbReference type="EMBL" id="STI75931.1"/>
    </source>
</evidence>
<organism evidence="9 10">
    <name type="scientific">Escherichia coli</name>
    <dbReference type="NCBI Taxonomy" id="562"/>
    <lineage>
        <taxon>Bacteria</taxon>
        <taxon>Pseudomonadati</taxon>
        <taxon>Pseudomonadota</taxon>
        <taxon>Gammaproteobacteria</taxon>
        <taxon>Enterobacterales</taxon>
        <taxon>Enterobacteriaceae</taxon>
        <taxon>Escherichia</taxon>
    </lineage>
</organism>
<keyword evidence="5" id="KW-0598">Phosphotransferase system</keyword>
<evidence type="ECO:0000256" key="7">
    <source>
        <dbReference type="PROSITE-ProRule" id="PRU00423"/>
    </source>
</evidence>
<evidence type="ECO:0000256" key="1">
    <source>
        <dbReference type="ARBA" id="ARBA00022448"/>
    </source>
</evidence>
<dbReference type="PANTHER" id="PTHR34581">
    <property type="entry name" value="PTS SYSTEM N,N'-DIACETYLCHITOBIOSE-SPECIFIC EIIB COMPONENT"/>
    <property type="match status" value="1"/>
</dbReference>
<dbReference type="Proteomes" id="UP000254405">
    <property type="component" value="Unassembled WGS sequence"/>
</dbReference>
<keyword evidence="1" id="KW-0813">Transport</keyword>
<name>A0A376TGS8_ECOLX</name>
<dbReference type="CDD" id="cd05564">
    <property type="entry name" value="PTS_IIB_chitobiose_lichenan"/>
    <property type="match status" value="1"/>
</dbReference>
<evidence type="ECO:0000256" key="2">
    <source>
        <dbReference type="ARBA" id="ARBA00022553"/>
    </source>
</evidence>
<keyword evidence="2" id="KW-0597">Phosphoprotein</keyword>
<dbReference type="EC" id="2.7.1.-" evidence="9"/>
<feature type="domain" description="PTS EIIB type-3" evidence="8">
    <location>
        <begin position="16"/>
        <end position="118"/>
    </location>
</feature>
<dbReference type="GO" id="GO:0008982">
    <property type="term" value="F:protein-N(PI)-phosphohistidine-sugar phosphotransferase activity"/>
    <property type="evidence" value="ECO:0007669"/>
    <property type="project" value="InterPro"/>
</dbReference>
<keyword evidence="3" id="KW-0762">Sugar transport</keyword>
<evidence type="ECO:0000256" key="3">
    <source>
        <dbReference type="ARBA" id="ARBA00022597"/>
    </source>
</evidence>
<keyword evidence="6" id="KW-0418">Kinase</keyword>
<dbReference type="AlphaFoldDB" id="A0A376TGS8"/>
<evidence type="ECO:0000256" key="5">
    <source>
        <dbReference type="ARBA" id="ARBA00022683"/>
    </source>
</evidence>